<evidence type="ECO:0000313" key="1">
    <source>
        <dbReference type="EMBL" id="KZS99443.1"/>
    </source>
</evidence>
<protein>
    <submittedName>
        <fullName evidence="1">Uncharacterized protein</fullName>
    </submittedName>
</protein>
<proteinExistence type="predicted"/>
<dbReference type="InParanoid" id="A0A165AQ87"/>
<organism evidence="1 2">
    <name type="scientific">Laetiporus sulphureus 93-53</name>
    <dbReference type="NCBI Taxonomy" id="1314785"/>
    <lineage>
        <taxon>Eukaryota</taxon>
        <taxon>Fungi</taxon>
        <taxon>Dikarya</taxon>
        <taxon>Basidiomycota</taxon>
        <taxon>Agaricomycotina</taxon>
        <taxon>Agaricomycetes</taxon>
        <taxon>Polyporales</taxon>
        <taxon>Laetiporus</taxon>
    </lineage>
</organism>
<dbReference type="Proteomes" id="UP000076871">
    <property type="component" value="Unassembled WGS sequence"/>
</dbReference>
<name>A0A165AQ87_9APHY</name>
<dbReference type="EMBL" id="KV427881">
    <property type="protein sequence ID" value="KZS99443.1"/>
    <property type="molecule type" value="Genomic_DNA"/>
</dbReference>
<reference evidence="1 2" key="1">
    <citation type="journal article" date="2016" name="Mol. Biol. Evol.">
        <title>Comparative Genomics of Early-Diverging Mushroom-Forming Fungi Provides Insights into the Origins of Lignocellulose Decay Capabilities.</title>
        <authorList>
            <person name="Nagy L.G."/>
            <person name="Riley R."/>
            <person name="Tritt A."/>
            <person name="Adam C."/>
            <person name="Daum C."/>
            <person name="Floudas D."/>
            <person name="Sun H."/>
            <person name="Yadav J.S."/>
            <person name="Pangilinan J."/>
            <person name="Larsson K.H."/>
            <person name="Matsuura K."/>
            <person name="Barry K."/>
            <person name="Labutti K."/>
            <person name="Kuo R."/>
            <person name="Ohm R.A."/>
            <person name="Bhattacharya S.S."/>
            <person name="Shirouzu T."/>
            <person name="Yoshinaga Y."/>
            <person name="Martin F.M."/>
            <person name="Grigoriev I.V."/>
            <person name="Hibbett D.S."/>
        </authorList>
    </citation>
    <scope>NUCLEOTIDE SEQUENCE [LARGE SCALE GENOMIC DNA]</scope>
    <source>
        <strain evidence="1 2">93-53</strain>
    </source>
</reference>
<dbReference type="RefSeq" id="XP_040757184.1">
    <property type="nucleotide sequence ID" value="XM_040913710.1"/>
</dbReference>
<accession>A0A165AQ87</accession>
<dbReference type="GeneID" id="63830738"/>
<keyword evidence="2" id="KW-1185">Reference proteome</keyword>
<dbReference type="AlphaFoldDB" id="A0A165AQ87"/>
<gene>
    <name evidence="1" type="ORF">LAESUDRAFT_765527</name>
</gene>
<sequence>MRVGDLEGLEGRAAVLSVQVVFGKGWTDVLMPVNPLTADLCVLAAFSLIGGTADDVCASYGVWLSPDVDRACCLTRLRGDGQRRPRVVIQPSQLSDLSYSTI</sequence>
<evidence type="ECO:0000313" key="2">
    <source>
        <dbReference type="Proteomes" id="UP000076871"/>
    </source>
</evidence>